<protein>
    <submittedName>
        <fullName evidence="1">Uncharacterized protein</fullName>
    </submittedName>
</protein>
<reference evidence="1" key="2">
    <citation type="submission" date="2015-07" db="EMBL/GenBank/DDBJ databases">
        <authorList>
            <person name="Noorani M."/>
        </authorList>
    </citation>
    <scope>NUCLEOTIDE SEQUENCE</scope>
    <source>
        <strain evidence="1">Yugu1</strain>
    </source>
</reference>
<proteinExistence type="predicted"/>
<sequence length="66" mass="7567">MRRDVLQGTDLQVNFKADCSTKSCRTMNDVTDSKGIPLLLFFHLMLIRAVVSIPQHAQLRVRLVRL</sequence>
<dbReference type="EMBL" id="CM003532">
    <property type="protein sequence ID" value="RCV26503.1"/>
    <property type="molecule type" value="Genomic_DNA"/>
</dbReference>
<name>A0A368R8N9_SETIT</name>
<reference evidence="1" key="1">
    <citation type="journal article" date="2012" name="Nat. Biotechnol.">
        <title>Reference genome sequence of the model plant Setaria.</title>
        <authorList>
            <person name="Bennetzen J.L."/>
            <person name="Schmutz J."/>
            <person name="Wang H."/>
            <person name="Percifield R."/>
            <person name="Hawkins J."/>
            <person name="Pontaroli A.C."/>
            <person name="Estep M."/>
            <person name="Feng L."/>
            <person name="Vaughn J.N."/>
            <person name="Grimwood J."/>
            <person name="Jenkins J."/>
            <person name="Barry K."/>
            <person name="Lindquist E."/>
            <person name="Hellsten U."/>
            <person name="Deshpande S."/>
            <person name="Wang X."/>
            <person name="Wu X."/>
            <person name="Mitros T."/>
            <person name="Triplett J."/>
            <person name="Yang X."/>
            <person name="Ye C.Y."/>
            <person name="Mauro-Herrera M."/>
            <person name="Wang L."/>
            <person name="Li P."/>
            <person name="Sharma M."/>
            <person name="Sharma R."/>
            <person name="Ronald P.C."/>
            <person name="Panaud O."/>
            <person name="Kellogg E.A."/>
            <person name="Brutnell T.P."/>
            <person name="Doust A.N."/>
            <person name="Tuskan G.A."/>
            <person name="Rokhsar D."/>
            <person name="Devos K.M."/>
        </authorList>
    </citation>
    <scope>NUCLEOTIDE SEQUENCE [LARGE SCALE GENOMIC DNA]</scope>
    <source>
        <strain evidence="1">Yugu1</strain>
    </source>
</reference>
<evidence type="ECO:0000313" key="1">
    <source>
        <dbReference type="EMBL" id="RCV26503.1"/>
    </source>
</evidence>
<dbReference type="EMBL" id="CM003532">
    <property type="protein sequence ID" value="RCV26502.1"/>
    <property type="molecule type" value="Genomic_DNA"/>
</dbReference>
<dbReference type="AlphaFoldDB" id="A0A368R8N9"/>
<accession>A0A368R8N9</accession>
<organism evidence="1">
    <name type="scientific">Setaria italica</name>
    <name type="common">Foxtail millet</name>
    <name type="synonym">Panicum italicum</name>
    <dbReference type="NCBI Taxonomy" id="4555"/>
    <lineage>
        <taxon>Eukaryota</taxon>
        <taxon>Viridiplantae</taxon>
        <taxon>Streptophyta</taxon>
        <taxon>Embryophyta</taxon>
        <taxon>Tracheophyta</taxon>
        <taxon>Spermatophyta</taxon>
        <taxon>Magnoliopsida</taxon>
        <taxon>Liliopsida</taxon>
        <taxon>Poales</taxon>
        <taxon>Poaceae</taxon>
        <taxon>PACMAD clade</taxon>
        <taxon>Panicoideae</taxon>
        <taxon>Panicodae</taxon>
        <taxon>Paniceae</taxon>
        <taxon>Cenchrinae</taxon>
        <taxon>Setaria</taxon>
    </lineage>
</organism>
<gene>
    <name evidence="1" type="ORF">SETIT_5G250700v2</name>
</gene>